<feature type="chain" id="PRO_5010218921" description="Hint domain-containing protein" evidence="1">
    <location>
        <begin position="20"/>
        <end position="311"/>
    </location>
</feature>
<feature type="signal peptide" evidence="1">
    <location>
        <begin position="1"/>
        <end position="19"/>
    </location>
</feature>
<dbReference type="PROSITE" id="PS50817">
    <property type="entry name" value="INTEIN_N_TER"/>
    <property type="match status" value="1"/>
</dbReference>
<dbReference type="SMART" id="SM00306">
    <property type="entry name" value="HintN"/>
    <property type="match status" value="1"/>
</dbReference>
<evidence type="ECO:0000259" key="2">
    <source>
        <dbReference type="SMART" id="SM00306"/>
    </source>
</evidence>
<sequence length="311" mass="33868">MKKLLYVSLALLMHVTAWAQEEKRGITTAEFTAAKAATFKNIEKDSYFKSGGLVFDRNDEKPPYTFKFSDGLERKVYLYSLFGAEDMKSVGTLAVFTWSKSPKPLLVCIPNTLADKAIWGQYIDDLKDGAKQADGFAVCLAFALSREFSGGTKAEGEKAGEKDHNEFCFPADTYVSLANGLEKRMDAILPGDEIAGFGTQTVAKVTTHYGSFAISQVVIRPVESMLATAHTAHTLVTLEATANHPILTAAGRKAMGSLTKGDYVFVANGRSYQLAEVIATQANVRQTSRVYSIDTRNGMSVINGVVTLDKE</sequence>
<organism evidence="3 4">
    <name type="scientific">Arsenicibacter rosenii</name>
    <dbReference type="NCBI Taxonomy" id="1750698"/>
    <lineage>
        <taxon>Bacteria</taxon>
        <taxon>Pseudomonadati</taxon>
        <taxon>Bacteroidota</taxon>
        <taxon>Cytophagia</taxon>
        <taxon>Cytophagales</taxon>
        <taxon>Spirosomataceae</taxon>
        <taxon>Arsenicibacter</taxon>
    </lineage>
</organism>
<evidence type="ECO:0000256" key="1">
    <source>
        <dbReference type="SAM" id="SignalP"/>
    </source>
</evidence>
<dbReference type="SUPFAM" id="SSF51294">
    <property type="entry name" value="Hedgehog/intein (Hint) domain"/>
    <property type="match status" value="1"/>
</dbReference>
<reference evidence="3 4" key="1">
    <citation type="submission" date="2016-10" db="EMBL/GenBank/DDBJ databases">
        <title>Arsenicibacter rosenii gen. nov., sp. nov., an efficient arsenic-methylating bacterium isolated from an arsenic-contaminated paddy soil.</title>
        <authorList>
            <person name="Huang K."/>
        </authorList>
    </citation>
    <scope>NUCLEOTIDE SEQUENCE [LARGE SCALE GENOMIC DNA]</scope>
    <source>
        <strain evidence="3 4">SM-1</strain>
    </source>
</reference>
<keyword evidence="4" id="KW-1185">Reference proteome</keyword>
<dbReference type="InterPro" id="IPR006141">
    <property type="entry name" value="Intein_N"/>
</dbReference>
<dbReference type="Gene3D" id="2.170.16.10">
    <property type="entry name" value="Hedgehog/Intein (Hint) domain"/>
    <property type="match status" value="1"/>
</dbReference>
<dbReference type="RefSeq" id="WP_071503068.1">
    <property type="nucleotide sequence ID" value="NZ_MORL01000004.1"/>
</dbReference>
<evidence type="ECO:0000313" key="4">
    <source>
        <dbReference type="Proteomes" id="UP000181790"/>
    </source>
</evidence>
<protein>
    <recommendedName>
        <fullName evidence="2">Hint domain-containing protein</fullName>
    </recommendedName>
</protein>
<proteinExistence type="predicted"/>
<dbReference type="CDD" id="cd00081">
    <property type="entry name" value="Hint"/>
    <property type="match status" value="1"/>
</dbReference>
<dbReference type="GO" id="GO:0016539">
    <property type="term" value="P:intein-mediated protein splicing"/>
    <property type="evidence" value="ECO:0007669"/>
    <property type="project" value="InterPro"/>
</dbReference>
<name>A0A1S2VMD9_9BACT</name>
<feature type="domain" description="Hint" evidence="2">
    <location>
        <begin position="166"/>
        <end position="268"/>
    </location>
</feature>
<dbReference type="InterPro" id="IPR003587">
    <property type="entry name" value="Hint_dom_N"/>
</dbReference>
<dbReference type="Proteomes" id="UP000181790">
    <property type="component" value="Unassembled WGS sequence"/>
</dbReference>
<dbReference type="EMBL" id="MORL01000004">
    <property type="protein sequence ID" value="OIN59385.1"/>
    <property type="molecule type" value="Genomic_DNA"/>
</dbReference>
<dbReference type="OrthoDB" id="645009at2"/>
<keyword evidence="1" id="KW-0732">Signal</keyword>
<gene>
    <name evidence="3" type="ORF">BLX24_10440</name>
</gene>
<comment type="caution">
    <text evidence="3">The sequence shown here is derived from an EMBL/GenBank/DDBJ whole genome shotgun (WGS) entry which is preliminary data.</text>
</comment>
<evidence type="ECO:0000313" key="3">
    <source>
        <dbReference type="EMBL" id="OIN59385.1"/>
    </source>
</evidence>
<dbReference type="AlphaFoldDB" id="A0A1S2VMD9"/>
<dbReference type="InterPro" id="IPR036844">
    <property type="entry name" value="Hint_dom_sf"/>
</dbReference>
<accession>A0A1S2VMD9</accession>